<dbReference type="SUPFAM" id="SSF55331">
    <property type="entry name" value="Tautomerase/MIF"/>
    <property type="match status" value="1"/>
</dbReference>
<sequence>MPHIIVEYAQNLAGERDIQTMCEAIFDEIASHPTFPDPSAIKVRALPYQHHVQALENDRFVHATIKLLPGRDEATKKELTGALHALLLKRLPEAASHSVDIEDLSSAYVKSAR</sequence>
<evidence type="ECO:0000313" key="1">
    <source>
        <dbReference type="EMBL" id="AVX03819.1"/>
    </source>
</evidence>
<dbReference type="STRING" id="1122213.GCA_000423365_01508"/>
<dbReference type="InterPro" id="IPR014347">
    <property type="entry name" value="Tautomerase/MIF_sf"/>
</dbReference>
<protein>
    <submittedName>
        <fullName evidence="1">5-carboxymethyl-2-hydroxymuconate Delta-isomerase</fullName>
    </submittedName>
</protein>
<dbReference type="Proteomes" id="UP000258927">
    <property type="component" value="Chromosome"/>
</dbReference>
<keyword evidence="2" id="KW-1185">Reference proteome</keyword>
<dbReference type="PANTHER" id="PTHR37950">
    <property type="entry name" value="4-HYDROXYPHENYLACETATE CATABOLISM PROTEIN"/>
    <property type="match status" value="1"/>
</dbReference>
<evidence type="ECO:0000313" key="2">
    <source>
        <dbReference type="Proteomes" id="UP000258927"/>
    </source>
</evidence>
<name>A0A2R4MD66_9HYPH</name>
<reference evidence="1 2" key="1">
    <citation type="submission" date="2017-05" db="EMBL/GenBank/DDBJ databases">
        <title>Genome Analysis of Maritalea myrionectae HL2708#5.</title>
        <authorList>
            <consortium name="Cotde Inc.-PKNU"/>
            <person name="Jang D."/>
            <person name="Oh H.-M."/>
        </authorList>
    </citation>
    <scope>NUCLEOTIDE SEQUENCE [LARGE SCALE GENOMIC DNA]</scope>
    <source>
        <strain evidence="1 2">HL2708#5</strain>
    </source>
</reference>
<dbReference type="AlphaFoldDB" id="A0A2R4MD66"/>
<dbReference type="GO" id="GO:0008704">
    <property type="term" value="F:5-carboxymethyl-2-hydroxymuconate delta-isomerase activity"/>
    <property type="evidence" value="ECO:0007669"/>
    <property type="project" value="InterPro"/>
</dbReference>
<dbReference type="RefSeq" id="WP_117395319.1">
    <property type="nucleotide sequence ID" value="NZ_CP021330.1"/>
</dbReference>
<dbReference type="PANTHER" id="PTHR37950:SF1">
    <property type="entry name" value="4-HYDROXYPHENYLACETATE CATABOLISM PROTEIN"/>
    <property type="match status" value="1"/>
</dbReference>
<dbReference type="Pfam" id="PF02962">
    <property type="entry name" value="CHMI"/>
    <property type="match status" value="1"/>
</dbReference>
<proteinExistence type="predicted"/>
<dbReference type="Gene3D" id="3.30.429.10">
    <property type="entry name" value="Macrophage Migration Inhibitory Factor"/>
    <property type="match status" value="1"/>
</dbReference>
<dbReference type="InterPro" id="IPR004220">
    <property type="entry name" value="5-COMe_2-OHmuconate_Isoase"/>
</dbReference>
<keyword evidence="1" id="KW-0413">Isomerase</keyword>
<accession>A0A2R4MD66</accession>
<gene>
    <name evidence="1" type="ORF">MXMO3_01288</name>
</gene>
<dbReference type="EMBL" id="CP021330">
    <property type="protein sequence ID" value="AVX03819.1"/>
    <property type="molecule type" value="Genomic_DNA"/>
</dbReference>
<organism evidence="1 2">
    <name type="scientific">Maritalea myrionectae</name>
    <dbReference type="NCBI Taxonomy" id="454601"/>
    <lineage>
        <taxon>Bacteria</taxon>
        <taxon>Pseudomonadati</taxon>
        <taxon>Pseudomonadota</taxon>
        <taxon>Alphaproteobacteria</taxon>
        <taxon>Hyphomicrobiales</taxon>
        <taxon>Devosiaceae</taxon>
        <taxon>Maritalea</taxon>
    </lineage>
</organism>
<dbReference type="KEGG" id="mmyr:MXMO3_01288"/>